<evidence type="ECO:0000313" key="3">
    <source>
        <dbReference type="Proteomes" id="UP000314294"/>
    </source>
</evidence>
<name>A0A4Z2E361_9TELE</name>
<dbReference type="Proteomes" id="UP000314294">
    <property type="component" value="Unassembled WGS sequence"/>
</dbReference>
<keyword evidence="3" id="KW-1185">Reference proteome</keyword>
<comment type="caution">
    <text evidence="2">The sequence shown here is derived from an EMBL/GenBank/DDBJ whole genome shotgun (WGS) entry which is preliminary data.</text>
</comment>
<sequence length="72" mass="8066">MTSRGAAMLDSPKQAAHAGTGALLAALLRHFRNQFNRYGDVRPAERFKVRRPHRADRPALSSRASDLYEDES</sequence>
<evidence type="ECO:0000256" key="1">
    <source>
        <dbReference type="SAM" id="MobiDB-lite"/>
    </source>
</evidence>
<accession>A0A4Z2E361</accession>
<feature type="region of interest" description="Disordered" evidence="1">
    <location>
        <begin position="49"/>
        <end position="72"/>
    </location>
</feature>
<evidence type="ECO:0000313" key="2">
    <source>
        <dbReference type="EMBL" id="TNN22980.1"/>
    </source>
</evidence>
<gene>
    <name evidence="2" type="ORF">EYF80_066904</name>
</gene>
<dbReference type="AlphaFoldDB" id="A0A4Z2E361"/>
<dbReference type="EMBL" id="SRLO01020259">
    <property type="protein sequence ID" value="TNN22980.1"/>
    <property type="molecule type" value="Genomic_DNA"/>
</dbReference>
<reference evidence="2 3" key="1">
    <citation type="submission" date="2019-03" db="EMBL/GenBank/DDBJ databases">
        <title>First draft genome of Liparis tanakae, snailfish: a comprehensive survey of snailfish specific genes.</title>
        <authorList>
            <person name="Kim W."/>
            <person name="Song I."/>
            <person name="Jeong J.-H."/>
            <person name="Kim D."/>
            <person name="Kim S."/>
            <person name="Ryu S."/>
            <person name="Song J.Y."/>
            <person name="Lee S.K."/>
        </authorList>
    </citation>
    <scope>NUCLEOTIDE SEQUENCE [LARGE SCALE GENOMIC DNA]</scope>
    <source>
        <tissue evidence="2">Muscle</tissue>
    </source>
</reference>
<proteinExistence type="predicted"/>
<protein>
    <submittedName>
        <fullName evidence="2">Uncharacterized protein</fullName>
    </submittedName>
</protein>
<organism evidence="2 3">
    <name type="scientific">Liparis tanakae</name>
    <name type="common">Tanaka's snailfish</name>
    <dbReference type="NCBI Taxonomy" id="230148"/>
    <lineage>
        <taxon>Eukaryota</taxon>
        <taxon>Metazoa</taxon>
        <taxon>Chordata</taxon>
        <taxon>Craniata</taxon>
        <taxon>Vertebrata</taxon>
        <taxon>Euteleostomi</taxon>
        <taxon>Actinopterygii</taxon>
        <taxon>Neopterygii</taxon>
        <taxon>Teleostei</taxon>
        <taxon>Neoteleostei</taxon>
        <taxon>Acanthomorphata</taxon>
        <taxon>Eupercaria</taxon>
        <taxon>Perciformes</taxon>
        <taxon>Cottioidei</taxon>
        <taxon>Cottales</taxon>
        <taxon>Liparidae</taxon>
        <taxon>Liparis</taxon>
    </lineage>
</organism>